<dbReference type="RefSeq" id="WP_349216784.1">
    <property type="nucleotide sequence ID" value="NZ_JBBMFA010000105.1"/>
</dbReference>
<keyword evidence="3" id="KW-1185">Reference proteome</keyword>
<proteinExistence type="predicted"/>
<sequence>MKKQKVYWIIGLIGCVVGTALMAARLLWGFMEEQLTVSSAVICLLVFLVAFYLLLTQARPDKEKK</sequence>
<reference evidence="2 3" key="1">
    <citation type="submission" date="2024-03" db="EMBL/GenBank/DDBJ databases">
        <title>Human intestinal bacterial collection.</title>
        <authorList>
            <person name="Pauvert C."/>
            <person name="Hitch T.C.A."/>
            <person name="Clavel T."/>
        </authorList>
    </citation>
    <scope>NUCLEOTIDE SEQUENCE [LARGE SCALE GENOMIC DNA]</scope>
    <source>
        <strain evidence="2 3">CLA-JM-H11</strain>
    </source>
</reference>
<evidence type="ECO:0000313" key="3">
    <source>
        <dbReference type="Proteomes" id="UP001477672"/>
    </source>
</evidence>
<comment type="caution">
    <text evidence="2">The sequence shown here is derived from an EMBL/GenBank/DDBJ whole genome shotgun (WGS) entry which is preliminary data.</text>
</comment>
<evidence type="ECO:0000313" key="2">
    <source>
        <dbReference type="EMBL" id="MEQ2521273.1"/>
    </source>
</evidence>
<feature type="transmembrane region" description="Helical" evidence="1">
    <location>
        <begin position="7"/>
        <end position="28"/>
    </location>
</feature>
<evidence type="ECO:0000256" key="1">
    <source>
        <dbReference type="SAM" id="Phobius"/>
    </source>
</evidence>
<dbReference type="EMBL" id="JBBMFA010000105">
    <property type="protein sequence ID" value="MEQ2521273.1"/>
    <property type="molecule type" value="Genomic_DNA"/>
</dbReference>
<feature type="transmembrane region" description="Helical" evidence="1">
    <location>
        <begin position="34"/>
        <end position="55"/>
    </location>
</feature>
<organism evidence="2 3">
    <name type="scientific">Ruthenibacterium intestinale</name>
    <dbReference type="NCBI Taxonomy" id="3133163"/>
    <lineage>
        <taxon>Bacteria</taxon>
        <taxon>Bacillati</taxon>
        <taxon>Bacillota</taxon>
        <taxon>Clostridia</taxon>
        <taxon>Eubacteriales</taxon>
        <taxon>Oscillospiraceae</taxon>
        <taxon>Ruthenibacterium</taxon>
    </lineage>
</organism>
<keyword evidence="1" id="KW-0812">Transmembrane</keyword>
<keyword evidence="1" id="KW-1133">Transmembrane helix</keyword>
<keyword evidence="1" id="KW-0472">Membrane</keyword>
<dbReference type="Proteomes" id="UP001477672">
    <property type="component" value="Unassembled WGS sequence"/>
</dbReference>
<name>A0ABV1GI05_9FIRM</name>
<gene>
    <name evidence="2" type="ORF">WMO24_12650</name>
</gene>
<protein>
    <submittedName>
        <fullName evidence="2">Uncharacterized protein</fullName>
    </submittedName>
</protein>
<accession>A0ABV1GI05</accession>